<gene>
    <name evidence="2" type="ORF">niasHT_009295</name>
</gene>
<organism evidence="2 3">
    <name type="scientific">Heterodera trifolii</name>
    <dbReference type="NCBI Taxonomy" id="157864"/>
    <lineage>
        <taxon>Eukaryota</taxon>
        <taxon>Metazoa</taxon>
        <taxon>Ecdysozoa</taxon>
        <taxon>Nematoda</taxon>
        <taxon>Chromadorea</taxon>
        <taxon>Rhabditida</taxon>
        <taxon>Tylenchina</taxon>
        <taxon>Tylenchomorpha</taxon>
        <taxon>Tylenchoidea</taxon>
        <taxon>Heteroderidae</taxon>
        <taxon>Heteroderinae</taxon>
        <taxon>Heterodera</taxon>
    </lineage>
</organism>
<keyword evidence="3" id="KW-1185">Reference proteome</keyword>
<evidence type="ECO:0000313" key="3">
    <source>
        <dbReference type="Proteomes" id="UP001620626"/>
    </source>
</evidence>
<dbReference type="EMBL" id="JBICBT010000055">
    <property type="protein sequence ID" value="KAL3124996.1"/>
    <property type="molecule type" value="Genomic_DNA"/>
</dbReference>
<feature type="compositionally biased region" description="Basic and acidic residues" evidence="1">
    <location>
        <begin position="51"/>
        <end position="63"/>
    </location>
</feature>
<feature type="compositionally biased region" description="Basic and acidic residues" evidence="1">
    <location>
        <begin position="72"/>
        <end position="106"/>
    </location>
</feature>
<dbReference type="Proteomes" id="UP001620626">
    <property type="component" value="Unassembled WGS sequence"/>
</dbReference>
<accession>A0ABD2MBW3</accession>
<proteinExistence type="predicted"/>
<protein>
    <submittedName>
        <fullName evidence="2">Uncharacterized protein</fullName>
    </submittedName>
</protein>
<reference evidence="2 3" key="1">
    <citation type="submission" date="2024-10" db="EMBL/GenBank/DDBJ databases">
        <authorList>
            <person name="Kim D."/>
        </authorList>
    </citation>
    <scope>NUCLEOTIDE SEQUENCE [LARGE SCALE GENOMIC DNA]</scope>
    <source>
        <strain evidence="2">BH-2024</strain>
    </source>
</reference>
<sequence length="106" mass="12009">MKRTNERREKGGRGGEGEGRKERGKGGQQFVRANIAADNCHKQQHTLKRKTKEEFVGWKRNDGRIFGGGGGGEEKREEGGEAGRKEGEPERQVDDDDERRAEREWG</sequence>
<comment type="caution">
    <text evidence="2">The sequence shown here is derived from an EMBL/GenBank/DDBJ whole genome shotgun (WGS) entry which is preliminary data.</text>
</comment>
<dbReference type="AlphaFoldDB" id="A0ABD2MBW3"/>
<feature type="compositionally biased region" description="Basic and acidic residues" evidence="1">
    <location>
        <begin position="1"/>
        <end position="25"/>
    </location>
</feature>
<evidence type="ECO:0000256" key="1">
    <source>
        <dbReference type="SAM" id="MobiDB-lite"/>
    </source>
</evidence>
<name>A0ABD2MBW3_9BILA</name>
<feature type="region of interest" description="Disordered" evidence="1">
    <location>
        <begin position="1"/>
        <end position="106"/>
    </location>
</feature>
<evidence type="ECO:0000313" key="2">
    <source>
        <dbReference type="EMBL" id="KAL3124996.1"/>
    </source>
</evidence>